<protein>
    <recommendedName>
        <fullName evidence="4">Aegerolysin Aa-Pri1</fullName>
    </recommendedName>
</protein>
<dbReference type="PIRSF" id="PIRSF007951">
    <property type="entry name" value="Hemolysin, aegerolysin type"/>
    <property type="match status" value="1"/>
</dbReference>
<reference evidence="2 3" key="1">
    <citation type="journal article" date="2012" name="Appl. Environ. Microbiol.">
        <title>Short-read sequencing for genomic analysis of the brown rot fungus Fibroporia radiculosa.</title>
        <authorList>
            <person name="Tang J.D."/>
            <person name="Perkins A.D."/>
            <person name="Sonstegard T.S."/>
            <person name="Schroeder S.G."/>
            <person name="Burgess S.C."/>
            <person name="Diehl S.V."/>
        </authorList>
    </citation>
    <scope>NUCLEOTIDE SEQUENCE [LARGE SCALE GENOMIC DNA]</scope>
    <source>
        <strain evidence="2 3">TFFH 294</strain>
    </source>
</reference>
<dbReference type="AlphaFoldDB" id="J4HZJ5"/>
<accession>J4HZJ5</accession>
<proteinExistence type="inferred from homology"/>
<dbReference type="InterPro" id="IPR009413">
    <property type="entry name" value="Aegerolysin-typ"/>
</dbReference>
<dbReference type="Proteomes" id="UP000006352">
    <property type="component" value="Unassembled WGS sequence"/>
</dbReference>
<gene>
    <name evidence="2" type="ORF">FIBRA_06718</name>
</gene>
<evidence type="ECO:0008006" key="4">
    <source>
        <dbReference type="Google" id="ProtNLM"/>
    </source>
</evidence>
<dbReference type="RefSeq" id="XP_012183820.1">
    <property type="nucleotide sequence ID" value="XM_012328430.1"/>
</dbReference>
<dbReference type="HOGENOM" id="CLU_115909_0_0_1"/>
<evidence type="ECO:0000313" key="2">
    <source>
        <dbReference type="EMBL" id="CCM04537.1"/>
    </source>
</evidence>
<sequence length="165" mass="17736">MSLVVNINIVSNDAPGDSTSIVLGDTKSNAPRAYAQWVSMLIKNLLGNASIKVQNANVSWGKFYEDGNKDREISAGKVNSIVIAPNFTATVAACGRANAASGTEGTIDLYDGTTRICTLYWNCPWGSKRNDFEKRNVNSSYMVTIGPWNPDSGAIGNVNIDVERA</sequence>
<evidence type="ECO:0000256" key="1">
    <source>
        <dbReference type="ARBA" id="ARBA00010795"/>
    </source>
</evidence>
<keyword evidence="3" id="KW-1185">Reference proteome</keyword>
<dbReference type="GeneID" id="24099448"/>
<dbReference type="OrthoDB" id="2727348at2759"/>
<dbReference type="GO" id="GO:0019836">
    <property type="term" value="P:symbiont-mediated hemolysis of host erythrocyte"/>
    <property type="evidence" value="ECO:0007669"/>
    <property type="project" value="InterPro"/>
</dbReference>
<name>J4HZJ5_9APHY</name>
<dbReference type="InParanoid" id="J4HZJ5"/>
<dbReference type="Gene3D" id="2.60.270.50">
    <property type="match status" value="1"/>
</dbReference>
<organism evidence="2 3">
    <name type="scientific">Fibroporia radiculosa</name>
    <dbReference type="NCBI Taxonomy" id="599839"/>
    <lineage>
        <taxon>Eukaryota</taxon>
        <taxon>Fungi</taxon>
        <taxon>Dikarya</taxon>
        <taxon>Basidiomycota</taxon>
        <taxon>Agaricomycotina</taxon>
        <taxon>Agaricomycetes</taxon>
        <taxon>Polyporales</taxon>
        <taxon>Fibroporiaceae</taxon>
        <taxon>Fibroporia</taxon>
    </lineage>
</organism>
<dbReference type="EMBL" id="HE797160">
    <property type="protein sequence ID" value="CCM04537.1"/>
    <property type="molecule type" value="Genomic_DNA"/>
</dbReference>
<comment type="similarity">
    <text evidence="1">Belongs to the aegerolysin family.</text>
</comment>
<dbReference type="STRING" id="599839.J4HZJ5"/>
<evidence type="ECO:0000313" key="3">
    <source>
        <dbReference type="Proteomes" id="UP000006352"/>
    </source>
</evidence>
<dbReference type="Pfam" id="PF06355">
    <property type="entry name" value="Aegerolysin"/>
    <property type="match status" value="1"/>
</dbReference>